<gene>
    <name evidence="2" type="ORF">A3B45_03350</name>
</gene>
<protein>
    <recommendedName>
        <fullName evidence="1">Predicted 3'-5' exonuclease PolB-like domain-containing protein</fullName>
    </recommendedName>
</protein>
<dbReference type="GO" id="GO:0003676">
    <property type="term" value="F:nucleic acid binding"/>
    <property type="evidence" value="ECO:0007669"/>
    <property type="project" value="InterPro"/>
</dbReference>
<dbReference type="Gene3D" id="3.30.420.10">
    <property type="entry name" value="Ribonuclease H-like superfamily/Ribonuclease H"/>
    <property type="match status" value="1"/>
</dbReference>
<evidence type="ECO:0000313" key="3">
    <source>
        <dbReference type="Proteomes" id="UP000178565"/>
    </source>
</evidence>
<feature type="domain" description="Predicted 3'-5' exonuclease PolB-like" evidence="1">
    <location>
        <begin position="70"/>
        <end position="199"/>
    </location>
</feature>
<dbReference type="EMBL" id="MFDM01000014">
    <property type="protein sequence ID" value="OGE43698.1"/>
    <property type="molecule type" value="Genomic_DNA"/>
</dbReference>
<sequence>MKKIFLDIETIPAHENNHEVLREIHHKNSEKNSRVEKDFEKYLAQTSFDGGFGRIACISYAINDEPVKTLSGDEVEIIKKFWEVAKDMDLFIGFNIMEFDLRFIYQRSIVLQVKPTRELNFARYRNDPIFDIMHEWKKWNMTASISLDTLAKILGLPTSKDGGIEGKDVAQAYRDGRINDICEYCERDVELTRKIYKRMIFE</sequence>
<dbReference type="InterPro" id="IPR036397">
    <property type="entry name" value="RNaseH_sf"/>
</dbReference>
<organism evidence="2 3">
    <name type="scientific">Candidatus Daviesbacteria bacterium RIFCSPLOWO2_01_FULL_39_12</name>
    <dbReference type="NCBI Taxonomy" id="1797785"/>
    <lineage>
        <taxon>Bacteria</taxon>
        <taxon>Candidatus Daviesiibacteriota</taxon>
    </lineage>
</organism>
<dbReference type="Pfam" id="PF10108">
    <property type="entry name" value="DNA_pol_B_exo2"/>
    <property type="match status" value="1"/>
</dbReference>
<reference evidence="2 3" key="1">
    <citation type="journal article" date="2016" name="Nat. Commun.">
        <title>Thousands of microbial genomes shed light on interconnected biogeochemical processes in an aquifer system.</title>
        <authorList>
            <person name="Anantharaman K."/>
            <person name="Brown C.T."/>
            <person name="Hug L.A."/>
            <person name="Sharon I."/>
            <person name="Castelle C.J."/>
            <person name="Probst A.J."/>
            <person name="Thomas B.C."/>
            <person name="Singh A."/>
            <person name="Wilkins M.J."/>
            <person name="Karaoz U."/>
            <person name="Brodie E.L."/>
            <person name="Williams K.H."/>
            <person name="Hubbard S.S."/>
            <person name="Banfield J.F."/>
        </authorList>
    </citation>
    <scope>NUCLEOTIDE SEQUENCE [LARGE SCALE GENOMIC DNA]</scope>
</reference>
<dbReference type="STRING" id="1797785.A3B45_03350"/>
<comment type="caution">
    <text evidence="2">The sequence shown here is derived from an EMBL/GenBank/DDBJ whole genome shotgun (WGS) entry which is preliminary data.</text>
</comment>
<dbReference type="InterPro" id="IPR019288">
    <property type="entry name" value="3'-5'_exonuclease_PolB-like"/>
</dbReference>
<dbReference type="Proteomes" id="UP000178565">
    <property type="component" value="Unassembled WGS sequence"/>
</dbReference>
<name>A0A1F5KRZ1_9BACT</name>
<proteinExistence type="predicted"/>
<evidence type="ECO:0000313" key="2">
    <source>
        <dbReference type="EMBL" id="OGE43698.1"/>
    </source>
</evidence>
<accession>A0A1F5KRZ1</accession>
<evidence type="ECO:0000259" key="1">
    <source>
        <dbReference type="Pfam" id="PF10108"/>
    </source>
</evidence>
<dbReference type="InterPro" id="IPR012337">
    <property type="entry name" value="RNaseH-like_sf"/>
</dbReference>
<dbReference type="AlphaFoldDB" id="A0A1F5KRZ1"/>
<dbReference type="SUPFAM" id="SSF53098">
    <property type="entry name" value="Ribonuclease H-like"/>
    <property type="match status" value="1"/>
</dbReference>